<dbReference type="InterPro" id="IPR005467">
    <property type="entry name" value="His_kinase_dom"/>
</dbReference>
<dbReference type="GO" id="GO:0004721">
    <property type="term" value="F:phosphoprotein phosphatase activity"/>
    <property type="evidence" value="ECO:0007669"/>
    <property type="project" value="UniProtKB-UniRule"/>
</dbReference>
<dbReference type="PROSITE" id="PS50109">
    <property type="entry name" value="HIS_KIN"/>
    <property type="match status" value="1"/>
</dbReference>
<evidence type="ECO:0000259" key="9">
    <source>
        <dbReference type="PROSITE" id="PS50109"/>
    </source>
</evidence>
<dbReference type="Pfam" id="PF05384">
    <property type="entry name" value="DegS"/>
    <property type="match status" value="1"/>
</dbReference>
<gene>
    <name evidence="10" type="ORF">SAMN04488053_11239</name>
</gene>
<proteinExistence type="predicted"/>
<comment type="function">
    <text evidence="7">Member of the two-component regulatory system DegS/DegU, which plays an important role in the transition growth phase.</text>
</comment>
<dbReference type="InterPro" id="IPR036890">
    <property type="entry name" value="HATPase_C_sf"/>
</dbReference>
<keyword evidence="6 7" id="KW-0902">Two-component regulatory system</keyword>
<evidence type="ECO:0000256" key="6">
    <source>
        <dbReference type="ARBA" id="ARBA00023012"/>
    </source>
</evidence>
<dbReference type="Proteomes" id="UP000198778">
    <property type="component" value="Unassembled WGS sequence"/>
</dbReference>
<keyword evidence="11" id="KW-1185">Reference proteome</keyword>
<dbReference type="AlphaFoldDB" id="A0A1H0J2D3"/>
<keyword evidence="5 7" id="KW-0067">ATP-binding</keyword>
<feature type="coiled-coil region" evidence="8">
    <location>
        <begin position="37"/>
        <end position="64"/>
    </location>
</feature>
<evidence type="ECO:0000256" key="5">
    <source>
        <dbReference type="ARBA" id="ARBA00022840"/>
    </source>
</evidence>
<dbReference type="Pfam" id="PF02518">
    <property type="entry name" value="HATPase_c"/>
    <property type="match status" value="1"/>
</dbReference>
<evidence type="ECO:0000256" key="7">
    <source>
        <dbReference type="PIRNR" id="PIRNR003169"/>
    </source>
</evidence>
<evidence type="ECO:0000256" key="3">
    <source>
        <dbReference type="ARBA" id="ARBA00022741"/>
    </source>
</evidence>
<evidence type="ECO:0000313" key="10">
    <source>
        <dbReference type="EMBL" id="SDO37693.1"/>
    </source>
</evidence>
<evidence type="ECO:0000313" key="11">
    <source>
        <dbReference type="Proteomes" id="UP000198778"/>
    </source>
</evidence>
<evidence type="ECO:0000256" key="1">
    <source>
        <dbReference type="ARBA" id="ARBA00000085"/>
    </source>
</evidence>
<keyword evidence="7" id="KW-0904">Protein phosphatase</keyword>
<dbReference type="SMART" id="SM00387">
    <property type="entry name" value="HATPase_c"/>
    <property type="match status" value="1"/>
</dbReference>
<keyword evidence="7" id="KW-0963">Cytoplasm</keyword>
<dbReference type="GO" id="GO:0000155">
    <property type="term" value="F:phosphorelay sensor kinase activity"/>
    <property type="evidence" value="ECO:0007669"/>
    <property type="project" value="UniProtKB-UniRule"/>
</dbReference>
<dbReference type="InterPro" id="IPR011712">
    <property type="entry name" value="Sig_transdc_His_kin_sub3_dim/P"/>
</dbReference>
<dbReference type="SUPFAM" id="SSF55874">
    <property type="entry name" value="ATPase domain of HSP90 chaperone/DNA topoisomerase II/histidine kinase"/>
    <property type="match status" value="1"/>
</dbReference>
<dbReference type="PIRSF" id="PIRSF003169">
    <property type="entry name" value="STHK_DegS"/>
    <property type="match status" value="1"/>
</dbReference>
<reference evidence="11" key="1">
    <citation type="submission" date="2016-10" db="EMBL/GenBank/DDBJ databases">
        <authorList>
            <person name="Varghese N."/>
            <person name="Submissions S."/>
        </authorList>
    </citation>
    <scope>NUCLEOTIDE SEQUENCE [LARGE SCALE GENOMIC DNA]</scope>
    <source>
        <strain evidence="11">CGMCC 1.10369</strain>
    </source>
</reference>
<protein>
    <recommendedName>
        <fullName evidence="7">Signal transduction histidine-protein kinase/phosphatase DegS</fullName>
        <ecNumber evidence="7">2.7.13.3</ecNumber>
        <ecNumber evidence="7">3.1.3.-</ecNumber>
    </recommendedName>
</protein>
<dbReference type="GO" id="GO:0016020">
    <property type="term" value="C:membrane"/>
    <property type="evidence" value="ECO:0007669"/>
    <property type="project" value="InterPro"/>
</dbReference>
<keyword evidence="4 7" id="KW-0418">Kinase</keyword>
<dbReference type="CDD" id="cd16917">
    <property type="entry name" value="HATPase_UhpB-NarQ-NarX-like"/>
    <property type="match status" value="1"/>
</dbReference>
<sequence length="385" mass="44280">MVEKVSGTMSSLESLDQILAGMMETVGKSKEQIFDIGEDSRQEYEGLKDELEIIKEQVVRAIDKSERVRLNSRFARNRLSEVSKHFDSYTDKEVRDAYEQANEFQVQLAVLQQEEKQLRNRRDQIERRLVKLQGTMERADKLINQINVVINYLTGDLKQVSEMLENAEQMQEFGLQIIKAQEEERKRLSREIHDGPAQMMANVALRSEIVERVLDKQGIEQARIEIRDMKEMVKDSLAEVRRIIYDLRPMALDDLGLLPTLGKYLKNVEERTGIIIELRKMGREIRYPSEMEVAIFRFVQEAVNNAVKHADASLIQVKIDVKQDLITAVIKDDGKGFDMTQKKEGSFGLIGMKERINMLDGKINIDSKPGRGTLIIVQIPIDADK</sequence>
<accession>A0A1H0J2D3</accession>
<dbReference type="InterPro" id="IPR050482">
    <property type="entry name" value="Sensor_HK_TwoCompSys"/>
</dbReference>
<dbReference type="InterPro" id="IPR016381">
    <property type="entry name" value="Sig_transdc_His_kinase_DegS"/>
</dbReference>
<dbReference type="Pfam" id="PF07730">
    <property type="entry name" value="HisKA_3"/>
    <property type="match status" value="1"/>
</dbReference>
<dbReference type="InterPro" id="IPR008595">
    <property type="entry name" value="DegS"/>
</dbReference>
<comment type="subcellular location">
    <subcellularLocation>
        <location evidence="7">Cytoplasm</location>
    </subcellularLocation>
</comment>
<dbReference type="EC" id="3.1.3.-" evidence="7"/>
<dbReference type="GO" id="GO:0046983">
    <property type="term" value="F:protein dimerization activity"/>
    <property type="evidence" value="ECO:0007669"/>
    <property type="project" value="InterPro"/>
</dbReference>
<dbReference type="GO" id="GO:0005737">
    <property type="term" value="C:cytoplasm"/>
    <property type="evidence" value="ECO:0007669"/>
    <property type="project" value="UniProtKB-SubCell"/>
</dbReference>
<keyword evidence="7" id="KW-0378">Hydrolase</keyword>
<feature type="coiled-coil region" evidence="8">
    <location>
        <begin position="94"/>
        <end position="142"/>
    </location>
</feature>
<dbReference type="PANTHER" id="PTHR24421">
    <property type="entry name" value="NITRATE/NITRITE SENSOR PROTEIN NARX-RELATED"/>
    <property type="match status" value="1"/>
</dbReference>
<keyword evidence="8" id="KW-0175">Coiled coil</keyword>
<dbReference type="PANTHER" id="PTHR24421:SF55">
    <property type="entry name" value="SENSOR HISTIDINE KINASE YDFH"/>
    <property type="match status" value="1"/>
</dbReference>
<feature type="domain" description="Histidine kinase" evidence="9">
    <location>
        <begin position="187"/>
        <end position="383"/>
    </location>
</feature>
<comment type="catalytic activity">
    <reaction evidence="1 7">
        <text>ATP + protein L-histidine = ADP + protein N-phospho-L-histidine.</text>
        <dbReference type="EC" id="2.7.13.3"/>
    </reaction>
</comment>
<dbReference type="STRING" id="745820.SAMN04488053_11239"/>
<keyword evidence="2 7" id="KW-0808">Transferase</keyword>
<name>A0A1H0J2D3_9BACI</name>
<dbReference type="Gene3D" id="1.20.5.1930">
    <property type="match status" value="1"/>
</dbReference>
<dbReference type="EMBL" id="FNIL01000012">
    <property type="protein sequence ID" value="SDO37693.1"/>
    <property type="molecule type" value="Genomic_DNA"/>
</dbReference>
<dbReference type="GO" id="GO:0005524">
    <property type="term" value="F:ATP binding"/>
    <property type="evidence" value="ECO:0007669"/>
    <property type="project" value="UniProtKB-UniRule"/>
</dbReference>
<evidence type="ECO:0000256" key="4">
    <source>
        <dbReference type="ARBA" id="ARBA00022777"/>
    </source>
</evidence>
<evidence type="ECO:0000256" key="8">
    <source>
        <dbReference type="SAM" id="Coils"/>
    </source>
</evidence>
<dbReference type="InterPro" id="IPR003594">
    <property type="entry name" value="HATPase_dom"/>
</dbReference>
<dbReference type="Gene3D" id="3.30.565.10">
    <property type="entry name" value="Histidine kinase-like ATPase, C-terminal domain"/>
    <property type="match status" value="1"/>
</dbReference>
<evidence type="ECO:0000256" key="2">
    <source>
        <dbReference type="ARBA" id="ARBA00022679"/>
    </source>
</evidence>
<organism evidence="10 11">
    <name type="scientific">Alkalicoccus daliensis</name>
    <dbReference type="NCBI Taxonomy" id="745820"/>
    <lineage>
        <taxon>Bacteria</taxon>
        <taxon>Bacillati</taxon>
        <taxon>Bacillota</taxon>
        <taxon>Bacilli</taxon>
        <taxon>Bacillales</taxon>
        <taxon>Bacillaceae</taxon>
        <taxon>Alkalicoccus</taxon>
    </lineage>
</organism>
<dbReference type="EC" id="2.7.13.3" evidence="7"/>
<keyword evidence="3 7" id="KW-0547">Nucleotide-binding</keyword>